<sequence length="116" mass="12945">MNSSKTRQQVVIASAESGDSGAKLDQLLLSSVICNGEHSSPFIRKTFASSKSETLLHYLRHFCRSKEAEIEEVFKESQTNTSKNGICFIIYLNFTKMQNPAFEPKSKPDGGGVRQR</sequence>
<evidence type="ECO:0000313" key="1">
    <source>
        <dbReference type="EMBL" id="KAI3738885.1"/>
    </source>
</evidence>
<gene>
    <name evidence="1" type="ORF">L2E82_29114</name>
</gene>
<accession>A0ACB9CX70</accession>
<reference evidence="2" key="1">
    <citation type="journal article" date="2022" name="Mol. Ecol. Resour.">
        <title>The genomes of chicory, endive, great burdock and yacon provide insights into Asteraceae palaeo-polyploidization history and plant inulin production.</title>
        <authorList>
            <person name="Fan W."/>
            <person name="Wang S."/>
            <person name="Wang H."/>
            <person name="Wang A."/>
            <person name="Jiang F."/>
            <person name="Liu H."/>
            <person name="Zhao H."/>
            <person name="Xu D."/>
            <person name="Zhang Y."/>
        </authorList>
    </citation>
    <scope>NUCLEOTIDE SEQUENCE [LARGE SCALE GENOMIC DNA]</scope>
    <source>
        <strain evidence="2">cv. Punajuju</strain>
    </source>
</reference>
<organism evidence="1 2">
    <name type="scientific">Cichorium intybus</name>
    <name type="common">Chicory</name>
    <dbReference type="NCBI Taxonomy" id="13427"/>
    <lineage>
        <taxon>Eukaryota</taxon>
        <taxon>Viridiplantae</taxon>
        <taxon>Streptophyta</taxon>
        <taxon>Embryophyta</taxon>
        <taxon>Tracheophyta</taxon>
        <taxon>Spermatophyta</taxon>
        <taxon>Magnoliopsida</taxon>
        <taxon>eudicotyledons</taxon>
        <taxon>Gunneridae</taxon>
        <taxon>Pentapetalae</taxon>
        <taxon>asterids</taxon>
        <taxon>campanulids</taxon>
        <taxon>Asterales</taxon>
        <taxon>Asteraceae</taxon>
        <taxon>Cichorioideae</taxon>
        <taxon>Cichorieae</taxon>
        <taxon>Cichoriinae</taxon>
        <taxon>Cichorium</taxon>
    </lineage>
</organism>
<reference evidence="1 2" key="2">
    <citation type="journal article" date="2022" name="Mol. Ecol. Resour.">
        <title>The genomes of chicory, endive, great burdock and yacon provide insights into Asteraceae paleo-polyploidization history and plant inulin production.</title>
        <authorList>
            <person name="Fan W."/>
            <person name="Wang S."/>
            <person name="Wang H."/>
            <person name="Wang A."/>
            <person name="Jiang F."/>
            <person name="Liu H."/>
            <person name="Zhao H."/>
            <person name="Xu D."/>
            <person name="Zhang Y."/>
        </authorList>
    </citation>
    <scope>NUCLEOTIDE SEQUENCE [LARGE SCALE GENOMIC DNA]</scope>
    <source>
        <strain evidence="2">cv. Punajuju</strain>
        <tissue evidence="1">Leaves</tissue>
    </source>
</reference>
<protein>
    <submittedName>
        <fullName evidence="1">Uncharacterized protein</fullName>
    </submittedName>
</protein>
<evidence type="ECO:0000313" key="2">
    <source>
        <dbReference type="Proteomes" id="UP001055811"/>
    </source>
</evidence>
<dbReference type="EMBL" id="CM042013">
    <property type="protein sequence ID" value="KAI3738885.1"/>
    <property type="molecule type" value="Genomic_DNA"/>
</dbReference>
<name>A0ACB9CX70_CICIN</name>
<proteinExistence type="predicted"/>
<comment type="caution">
    <text evidence="1">The sequence shown here is derived from an EMBL/GenBank/DDBJ whole genome shotgun (WGS) entry which is preliminary data.</text>
</comment>
<dbReference type="Proteomes" id="UP001055811">
    <property type="component" value="Linkage Group LG05"/>
</dbReference>
<keyword evidence="2" id="KW-1185">Reference proteome</keyword>